<dbReference type="CDD" id="cd01347">
    <property type="entry name" value="ligand_gated_channel"/>
    <property type="match status" value="1"/>
</dbReference>
<comment type="subcellular location">
    <subcellularLocation>
        <location evidence="1 9">Cell outer membrane</location>
        <topology evidence="1 9">Multi-pass membrane protein</topology>
    </subcellularLocation>
</comment>
<keyword evidence="14" id="KW-0675">Receptor</keyword>
<dbReference type="Proteomes" id="UP000092627">
    <property type="component" value="Unassembled WGS sequence"/>
</dbReference>
<evidence type="ECO:0000256" key="9">
    <source>
        <dbReference type="PROSITE-ProRule" id="PRU01360"/>
    </source>
</evidence>
<evidence type="ECO:0000256" key="8">
    <source>
        <dbReference type="ARBA" id="ARBA00023237"/>
    </source>
</evidence>
<evidence type="ECO:0000256" key="3">
    <source>
        <dbReference type="ARBA" id="ARBA00022452"/>
    </source>
</evidence>
<keyword evidence="3 9" id="KW-1134">Transmembrane beta strand</keyword>
<keyword evidence="5" id="KW-0732">Signal</keyword>
<evidence type="ECO:0000256" key="5">
    <source>
        <dbReference type="ARBA" id="ARBA00022729"/>
    </source>
</evidence>
<accession>A0A1A8TJX3</accession>
<comment type="similarity">
    <text evidence="9 11">Belongs to the TonB-dependent receptor family.</text>
</comment>
<dbReference type="InterPro" id="IPR012910">
    <property type="entry name" value="Plug_dom"/>
</dbReference>
<dbReference type="PANTHER" id="PTHR30069">
    <property type="entry name" value="TONB-DEPENDENT OUTER MEMBRANE RECEPTOR"/>
    <property type="match status" value="1"/>
</dbReference>
<evidence type="ECO:0000256" key="1">
    <source>
        <dbReference type="ARBA" id="ARBA00004571"/>
    </source>
</evidence>
<evidence type="ECO:0000313" key="15">
    <source>
        <dbReference type="Proteomes" id="UP000092627"/>
    </source>
</evidence>
<evidence type="ECO:0000256" key="6">
    <source>
        <dbReference type="ARBA" id="ARBA00023077"/>
    </source>
</evidence>
<evidence type="ECO:0000256" key="2">
    <source>
        <dbReference type="ARBA" id="ARBA00022448"/>
    </source>
</evidence>
<evidence type="ECO:0000313" key="14">
    <source>
        <dbReference type="EMBL" id="SBS33797.1"/>
    </source>
</evidence>
<dbReference type="Pfam" id="PF00593">
    <property type="entry name" value="TonB_dep_Rec_b-barrel"/>
    <property type="match status" value="1"/>
</dbReference>
<keyword evidence="8 9" id="KW-0998">Cell outer membrane</keyword>
<dbReference type="InterPro" id="IPR039426">
    <property type="entry name" value="TonB-dep_rcpt-like"/>
</dbReference>
<dbReference type="Gene3D" id="2.40.170.20">
    <property type="entry name" value="TonB-dependent receptor, beta-barrel domain"/>
    <property type="match status" value="1"/>
</dbReference>
<dbReference type="PROSITE" id="PS01156">
    <property type="entry name" value="TONB_DEPENDENT_REC_2"/>
    <property type="match status" value="1"/>
</dbReference>
<dbReference type="GO" id="GO:0009279">
    <property type="term" value="C:cell outer membrane"/>
    <property type="evidence" value="ECO:0007669"/>
    <property type="project" value="UniProtKB-SubCell"/>
</dbReference>
<sequence length="673" mass="73867">MTQFFDAGHARPETTVRPKFIARRPLLAIAPLTLAVVFANQVLAQEALQANAIVVSAPEITAPVTTRVNLDETPVLQSATDGATVLAQIPGFAAIGNGGTNGDPTFRGMFGSRLAILTSGAQMAGACPNRMDNPSAYINPYSYDEVEIVKGPQTVLWGPGASAATVRFERAREDFSDKHYRLDASALVGSNGRFDRYLNGAVGNEQGYWRLEANASEADDYQDGNGDLVPSEWDKWNTSTAIGWTPDQDTLLELEVSRADGESKYAGRTMDGTKFLRETAALRFEKQNLSDNWSKLEAQLNYGYADHVMDNFTLRQPPMMPMAMELDRRTRSGRVASTWDWSDYSIIVGLDAKEEEHRRGLNMAMTMLDYSSEQVGAFSELTWFINDTQQLVSGIRFDRVSATDEMMNTATAGQERSDNLVSGFVRLESDLTSLPATTYIGLGYAQRFPDYWEIKPSNGSLSGAVNAFAGVQPEKTTQIDAGINYQHQDLSWWLSGYAGVVNDYILFDYSNATQVGNVDGYIAGAEAGARYQLSGNWSANGSLAYAWGDNRDSDEALPQIAPLEAKFGLTYEQQAWTLNSVLRMVAKQDRVAIDQGNVVGYDFAESASFATLDLNGKYRMNDVVTLRAGVDNLFNRAYSEHLNKAGSSAFDYPADTAFNEPGRTVWASVNASF</sequence>
<evidence type="ECO:0000256" key="4">
    <source>
        <dbReference type="ARBA" id="ARBA00022692"/>
    </source>
</evidence>
<dbReference type="AlphaFoldDB" id="A0A1A8TJX3"/>
<dbReference type="RefSeq" id="WP_067211022.1">
    <property type="nucleotide sequence ID" value="NZ_FLOC01000016.1"/>
</dbReference>
<dbReference type="GO" id="GO:0044718">
    <property type="term" value="P:siderophore transmembrane transport"/>
    <property type="evidence" value="ECO:0007669"/>
    <property type="project" value="TreeGrafter"/>
</dbReference>
<feature type="short sequence motif" description="TonB C-terminal box" evidence="10">
    <location>
        <begin position="656"/>
        <end position="673"/>
    </location>
</feature>
<dbReference type="InterPro" id="IPR010100">
    <property type="entry name" value="TonB-dep_Cu_rcpt"/>
</dbReference>
<keyword evidence="6 11" id="KW-0798">TonB box</keyword>
<keyword evidence="4 9" id="KW-0812">Transmembrane</keyword>
<dbReference type="InterPro" id="IPR036942">
    <property type="entry name" value="Beta-barrel_TonB_sf"/>
</dbReference>
<dbReference type="InterPro" id="IPR000531">
    <property type="entry name" value="Beta-barrel_TonB"/>
</dbReference>
<dbReference type="PANTHER" id="PTHR30069:SF49">
    <property type="entry name" value="OUTER MEMBRANE PROTEIN C"/>
    <property type="match status" value="1"/>
</dbReference>
<dbReference type="OrthoDB" id="5332150at2"/>
<keyword evidence="2 9" id="KW-0813">Transport</keyword>
<evidence type="ECO:0000259" key="13">
    <source>
        <dbReference type="Pfam" id="PF07715"/>
    </source>
</evidence>
<evidence type="ECO:0000256" key="10">
    <source>
        <dbReference type="PROSITE-ProRule" id="PRU10144"/>
    </source>
</evidence>
<organism evidence="14 15">
    <name type="scientific">Marinomonas aquimarina</name>
    <dbReference type="NCBI Taxonomy" id="295068"/>
    <lineage>
        <taxon>Bacteria</taxon>
        <taxon>Pseudomonadati</taxon>
        <taxon>Pseudomonadota</taxon>
        <taxon>Gammaproteobacteria</taxon>
        <taxon>Oceanospirillales</taxon>
        <taxon>Oceanospirillaceae</taxon>
        <taxon>Marinomonas</taxon>
    </lineage>
</organism>
<dbReference type="SUPFAM" id="SSF56935">
    <property type="entry name" value="Porins"/>
    <property type="match status" value="1"/>
</dbReference>
<dbReference type="NCBIfam" id="TIGR01778">
    <property type="entry name" value="TonB-copper"/>
    <property type="match status" value="1"/>
</dbReference>
<gene>
    <name evidence="14" type="primary">hemR</name>
    <name evidence="14" type="ORF">MAQ5080_02688</name>
</gene>
<reference evidence="14 15" key="1">
    <citation type="submission" date="2016-06" db="EMBL/GenBank/DDBJ databases">
        <authorList>
            <person name="Kjaerup R.B."/>
            <person name="Dalgaard T.S."/>
            <person name="Juul-Madsen H.R."/>
        </authorList>
    </citation>
    <scope>NUCLEOTIDE SEQUENCE [LARGE SCALE GENOMIC DNA]</scope>
    <source>
        <strain evidence="14 15">CECT 5080</strain>
    </source>
</reference>
<dbReference type="STRING" id="295068.MAQ5080_02688"/>
<proteinExistence type="inferred from homology"/>
<name>A0A1A8TJX3_9GAMM</name>
<dbReference type="Pfam" id="PF07715">
    <property type="entry name" value="Plug"/>
    <property type="match status" value="1"/>
</dbReference>
<protein>
    <submittedName>
        <fullName evidence="14">Hemin receptor</fullName>
    </submittedName>
</protein>
<dbReference type="InterPro" id="IPR037066">
    <property type="entry name" value="Plug_dom_sf"/>
</dbReference>
<feature type="domain" description="TonB-dependent receptor-like beta-barrel" evidence="12">
    <location>
        <begin position="219"/>
        <end position="633"/>
    </location>
</feature>
<evidence type="ECO:0000256" key="11">
    <source>
        <dbReference type="RuleBase" id="RU003357"/>
    </source>
</evidence>
<dbReference type="Gene3D" id="2.170.130.10">
    <property type="entry name" value="TonB-dependent receptor, plug domain"/>
    <property type="match status" value="1"/>
</dbReference>
<dbReference type="GO" id="GO:0015344">
    <property type="term" value="F:siderophore uptake transmembrane transporter activity"/>
    <property type="evidence" value="ECO:0007669"/>
    <property type="project" value="TreeGrafter"/>
</dbReference>
<dbReference type="PROSITE" id="PS52016">
    <property type="entry name" value="TONB_DEPENDENT_REC_3"/>
    <property type="match status" value="1"/>
</dbReference>
<evidence type="ECO:0000256" key="7">
    <source>
        <dbReference type="ARBA" id="ARBA00023136"/>
    </source>
</evidence>
<dbReference type="InterPro" id="IPR010917">
    <property type="entry name" value="TonB_rcpt_CS"/>
</dbReference>
<evidence type="ECO:0000259" key="12">
    <source>
        <dbReference type="Pfam" id="PF00593"/>
    </source>
</evidence>
<keyword evidence="7 9" id="KW-0472">Membrane</keyword>
<dbReference type="EMBL" id="FLOC01000016">
    <property type="protein sequence ID" value="SBS33797.1"/>
    <property type="molecule type" value="Genomic_DNA"/>
</dbReference>
<feature type="domain" description="TonB-dependent receptor plug" evidence="13">
    <location>
        <begin position="77"/>
        <end position="164"/>
    </location>
</feature>
<keyword evidence="15" id="KW-1185">Reference proteome</keyword>